<protein>
    <recommendedName>
        <fullName evidence="2">Reelin domain-containing protein</fullName>
    </recommendedName>
</protein>
<dbReference type="Proteomes" id="UP000694395">
    <property type="component" value="Chromosome 9"/>
</dbReference>
<feature type="chain" id="PRO_5035455764" description="Reelin domain-containing protein" evidence="1">
    <location>
        <begin position="19"/>
        <end position="115"/>
    </location>
</feature>
<reference evidence="3" key="2">
    <citation type="submission" date="2025-08" db="UniProtKB">
        <authorList>
            <consortium name="Ensembl"/>
        </authorList>
    </citation>
    <scope>IDENTIFICATION</scope>
</reference>
<accession>A0A8K9V894</accession>
<dbReference type="AlphaFoldDB" id="A0A8K9V894"/>
<reference evidence="3" key="3">
    <citation type="submission" date="2025-09" db="UniProtKB">
        <authorList>
            <consortium name="Ensembl"/>
        </authorList>
    </citation>
    <scope>IDENTIFICATION</scope>
</reference>
<reference evidence="3" key="1">
    <citation type="submission" date="2020-07" db="EMBL/GenBank/DDBJ databases">
        <title>A long reads based de novo assembly of the rainbow trout Arlee double haploid line genome.</title>
        <authorList>
            <person name="Gao G."/>
            <person name="Palti Y."/>
        </authorList>
    </citation>
    <scope>NUCLEOTIDE SEQUENCE [LARGE SCALE GENOMIC DNA]</scope>
</reference>
<evidence type="ECO:0000256" key="1">
    <source>
        <dbReference type="SAM" id="SignalP"/>
    </source>
</evidence>
<dbReference type="GeneTree" id="ENSGT01130000281348"/>
<name>A0A8K9V894_ONCMY</name>
<feature type="signal peptide" evidence="1">
    <location>
        <begin position="1"/>
        <end position="18"/>
    </location>
</feature>
<organism evidence="3 4">
    <name type="scientific">Oncorhynchus mykiss</name>
    <name type="common">Rainbow trout</name>
    <name type="synonym">Salmo gairdneri</name>
    <dbReference type="NCBI Taxonomy" id="8022"/>
    <lineage>
        <taxon>Eukaryota</taxon>
        <taxon>Metazoa</taxon>
        <taxon>Chordata</taxon>
        <taxon>Craniata</taxon>
        <taxon>Vertebrata</taxon>
        <taxon>Euteleostomi</taxon>
        <taxon>Actinopterygii</taxon>
        <taxon>Neopterygii</taxon>
        <taxon>Teleostei</taxon>
        <taxon>Protacanthopterygii</taxon>
        <taxon>Salmoniformes</taxon>
        <taxon>Salmonidae</taxon>
        <taxon>Salmoninae</taxon>
        <taxon>Oncorhynchus</taxon>
    </lineage>
</organism>
<sequence length="115" mass="12437">MLCFLWVLLSLTALQVEGFSGGGSSIASQCGSMLPGNSFHGSTGQSSSSPYTVTVNQTNYQPGDTIQGESPRWWKHTIGLRRRNGVGTVIFLDISNTEPILFLEALANNVNFARK</sequence>
<keyword evidence="4" id="KW-1185">Reference proteome</keyword>
<keyword evidence="1" id="KW-0732">Signal</keyword>
<proteinExistence type="predicted"/>
<dbReference type="Ensembl" id="ENSOMYT00000152748.1">
    <property type="protein sequence ID" value="ENSOMYP00000121804.1"/>
    <property type="gene ID" value="ENSOMYG00000050425.1"/>
</dbReference>
<dbReference type="InterPro" id="IPR002861">
    <property type="entry name" value="Reeler_dom"/>
</dbReference>
<evidence type="ECO:0000313" key="3">
    <source>
        <dbReference type="Ensembl" id="ENSOMYP00000121804.1"/>
    </source>
</evidence>
<evidence type="ECO:0000313" key="4">
    <source>
        <dbReference type="Proteomes" id="UP000694395"/>
    </source>
</evidence>
<evidence type="ECO:0000259" key="2">
    <source>
        <dbReference type="Pfam" id="PF02014"/>
    </source>
</evidence>
<dbReference type="Pfam" id="PF02014">
    <property type="entry name" value="Reeler"/>
    <property type="match status" value="1"/>
</dbReference>
<feature type="domain" description="Reelin" evidence="2">
    <location>
        <begin position="30"/>
        <end position="67"/>
    </location>
</feature>